<dbReference type="SUPFAM" id="SSF81730">
    <property type="entry name" value="beta-catenin-interacting protein ICAT"/>
    <property type="match status" value="1"/>
</dbReference>
<dbReference type="Pfam" id="PF06384">
    <property type="entry name" value="ICAT"/>
    <property type="match status" value="1"/>
</dbReference>
<dbReference type="CDD" id="cd09275">
    <property type="entry name" value="RNase_HI_RT_DIRS1"/>
    <property type="match status" value="1"/>
</dbReference>
<dbReference type="EMBL" id="CACRXK020002913">
    <property type="protein sequence ID" value="CAB3996641.1"/>
    <property type="molecule type" value="Genomic_DNA"/>
</dbReference>
<dbReference type="Gene3D" id="1.10.10.490">
    <property type="entry name" value="Beta-catenin-interacting ICAT"/>
    <property type="match status" value="1"/>
</dbReference>
<comment type="similarity">
    <text evidence="1">Belongs to the CTNNBIP1 family.</text>
</comment>
<keyword evidence="3" id="KW-0233">DNA recombination</keyword>
<keyword evidence="4" id="KW-0175">Coiled coil</keyword>
<dbReference type="Proteomes" id="UP001152795">
    <property type="component" value="Unassembled WGS sequence"/>
</dbReference>
<reference evidence="6" key="1">
    <citation type="submission" date="2020-04" db="EMBL/GenBank/DDBJ databases">
        <authorList>
            <person name="Alioto T."/>
            <person name="Alioto T."/>
            <person name="Gomez Garrido J."/>
        </authorList>
    </citation>
    <scope>NUCLEOTIDE SEQUENCE</scope>
    <source>
        <strain evidence="6">A484AB</strain>
    </source>
</reference>
<dbReference type="InterPro" id="IPR000477">
    <property type="entry name" value="RT_dom"/>
</dbReference>
<dbReference type="PANTHER" id="PTHR33050">
    <property type="entry name" value="REVERSE TRANSCRIPTASE DOMAIN-CONTAINING PROTEIN"/>
    <property type="match status" value="1"/>
</dbReference>
<dbReference type="InterPro" id="IPR036397">
    <property type="entry name" value="RNaseH_sf"/>
</dbReference>
<dbReference type="InterPro" id="IPR013762">
    <property type="entry name" value="Integrase-like_cat_sf"/>
</dbReference>
<dbReference type="Pfam" id="PF00078">
    <property type="entry name" value="RVT_1"/>
    <property type="match status" value="1"/>
</dbReference>
<keyword evidence="7" id="KW-1185">Reference proteome</keyword>
<feature type="compositionally biased region" description="Basic and acidic residues" evidence="5">
    <location>
        <begin position="251"/>
        <end position="262"/>
    </location>
</feature>
<gene>
    <name evidence="6" type="ORF">PACLA_8A002229</name>
</gene>
<dbReference type="InterPro" id="IPR043128">
    <property type="entry name" value="Rev_trsase/Diguanyl_cyclase"/>
</dbReference>
<dbReference type="Gene3D" id="1.10.443.10">
    <property type="entry name" value="Intergrase catalytic core"/>
    <property type="match status" value="1"/>
</dbReference>
<dbReference type="InterPro" id="IPR009428">
    <property type="entry name" value="ICAT_dom"/>
</dbReference>
<evidence type="ECO:0000256" key="1">
    <source>
        <dbReference type="ARBA" id="ARBA00006505"/>
    </source>
</evidence>
<dbReference type="Gene3D" id="1.10.150.130">
    <property type="match status" value="1"/>
</dbReference>
<proteinExistence type="inferred from homology"/>
<dbReference type="PANTHER" id="PTHR33050:SF7">
    <property type="entry name" value="RIBONUCLEASE H"/>
    <property type="match status" value="1"/>
</dbReference>
<dbReference type="OrthoDB" id="10262856at2759"/>
<dbReference type="SUPFAM" id="SSF47823">
    <property type="entry name" value="lambda integrase-like, N-terminal domain"/>
    <property type="match status" value="1"/>
</dbReference>
<dbReference type="Gene3D" id="3.30.420.10">
    <property type="entry name" value="Ribonuclease H-like superfamily/Ribonuclease H"/>
    <property type="match status" value="1"/>
</dbReference>
<feature type="region of interest" description="Disordered" evidence="5">
    <location>
        <begin position="1"/>
        <end position="127"/>
    </location>
</feature>
<evidence type="ECO:0000256" key="2">
    <source>
        <dbReference type="ARBA" id="ARBA00023125"/>
    </source>
</evidence>
<dbReference type="InterPro" id="IPR011010">
    <property type="entry name" value="DNA_brk_join_enz"/>
</dbReference>
<dbReference type="SUPFAM" id="SSF56349">
    <property type="entry name" value="DNA breaking-rejoining enzymes"/>
    <property type="match status" value="1"/>
</dbReference>
<dbReference type="InterPro" id="IPR002104">
    <property type="entry name" value="Integrase_catalytic"/>
</dbReference>
<feature type="coiled-coil region" evidence="4">
    <location>
        <begin position="1248"/>
        <end position="1275"/>
    </location>
</feature>
<feature type="compositionally biased region" description="Basic and acidic residues" evidence="5">
    <location>
        <begin position="75"/>
        <end position="84"/>
    </location>
</feature>
<dbReference type="Gene3D" id="3.30.70.270">
    <property type="match status" value="1"/>
</dbReference>
<feature type="region of interest" description="Disordered" evidence="5">
    <location>
        <begin position="251"/>
        <end position="288"/>
    </location>
</feature>
<dbReference type="GO" id="GO:0003677">
    <property type="term" value="F:DNA binding"/>
    <property type="evidence" value="ECO:0007669"/>
    <property type="project" value="UniProtKB-KW"/>
</dbReference>
<feature type="compositionally biased region" description="Polar residues" evidence="5">
    <location>
        <begin position="264"/>
        <end position="282"/>
    </location>
</feature>
<feature type="compositionally biased region" description="Basic residues" evidence="5">
    <location>
        <begin position="101"/>
        <end position="119"/>
    </location>
</feature>
<dbReference type="InterPro" id="IPR043502">
    <property type="entry name" value="DNA/RNA_pol_sf"/>
</dbReference>
<dbReference type="InterPro" id="IPR036911">
    <property type="entry name" value="ICAT_sf"/>
</dbReference>
<evidence type="ECO:0000256" key="3">
    <source>
        <dbReference type="ARBA" id="ARBA00023172"/>
    </source>
</evidence>
<dbReference type="Gene3D" id="3.10.10.10">
    <property type="entry name" value="HIV Type 1 Reverse Transcriptase, subunit A, domain 1"/>
    <property type="match status" value="1"/>
</dbReference>
<dbReference type="InterPro" id="IPR010998">
    <property type="entry name" value="Integrase_recombinase_N"/>
</dbReference>
<keyword evidence="2" id="KW-0238">DNA-binding</keyword>
<dbReference type="GO" id="GO:0008013">
    <property type="term" value="F:beta-catenin binding"/>
    <property type="evidence" value="ECO:0007669"/>
    <property type="project" value="InterPro"/>
</dbReference>
<dbReference type="GO" id="GO:0015074">
    <property type="term" value="P:DNA integration"/>
    <property type="evidence" value="ECO:0007669"/>
    <property type="project" value="InterPro"/>
</dbReference>
<sequence>MDKRDKLPKRSSRALKRLEAHLISPNNEESFRGHVGHSSTEDSPADKNAGSARRSVRESKDRRRSRSRSRKSKSSGRERGDRSRSSRRSGRKSAREESRSRSRSRARNTRGKHSRRSHSTSREPPAWAKELLCQQRQNAVDLKKLKSQVTGKPNEDSTTTARAVEHEFRYAGNKKQYDVNHSVMQRMDRALAADNLDEVSKEISAGKSLLMERNKHLLLADKYGWDTVECYSAEPLASDSEDEKRIKRAIKESKSLRNEKKASSSHGTTEQHVSDVGSQDTLPESAAQPMPGLLSRALQRPTKIVPQTEANSLTEAELFHEHSIIVDNLREHSSVIVKGRLRSNLTFWENIAASSWVLDIIRNGYCLPFLEQPEKKFSNNHSSATNNADFVTKELQKLVSTGAVVEVLKPDLTVCNPLGVVQNSSGKLRLILDLRYVNKHLRVTKFKYEDIRTACDLFSRGDWFFKFDYKSGYHHIDIFPEHTKFLGCAWWFNGQLRYFKFAVLPFGLASAPFLFTKIQKALVKHWRCQGIRIFTYLDDGAGAESNYEDAKKTSLMVQQDIKASGFVANEEKSQWEPVQCGELLGFMIDLASGVFTVPDRRVVAFRDVLSKIMTNSFVVSARHLAQFTGLLSSMGLALGPVVRLWTRELYRSIQQSTSWDQKFRLSEEGRNEILFWHENFSNSGQPIWAACPIIEVMTYSDASDVAWGGYAVQLGGQTAVGSWSENESVKSSTFRELRGARLVLESMAPQLEGKEVRHRTDSQSAERIMTVGSRNPELHKEAILLYKVCREHNIRLSVEWVSRDLNEDADYLSRLDDPDDYKLDPKVFGSIDNCWGPHTYDRFASMKTNQLPRFSSKYMNPGCDSTDAFTVSWVAPWWPLLINKQGCWNSIIVKQYIYCGTHKMKQGTINLLSKVPCPSEIQVENWLDLDRFDDPELKKLAELLPSIIIQDRAEGTIKTYISAYRLWKRWACTHGVCPIPADGTALALYIVSLIQQRRSVSSINSAVYGIDWIHKKNGYGLPSVHSVVKQVTDAARRILAKPKSRKKPLSSTQVKSIVQRLEKGSLADLQVAAMFALGFYGFLRWDDLSRITPEHLEFAPTHLLVHLEKRKNDQFRKGTQVLIARADRAPCPVAVVEKFLGKGRHKPGISIWRRIQSTKYGQVLRSTPMTYSRASELFKKELVKEGLDAKDYGLHSLRSGGATTAAALGIPDRLLQRQGGWRTAEAKNNYIVESKNSLLHISMASRGKSETEKLKKNLEEQLDRLMVQLSDLEECRDDLDPDEYEETKRETVDQLKEFKESLVKFAAGNMTLVDEISAMQLALQAAISDAFKTPEVIRMFAKKQPGQLRNRLAELQRDVKTGQISEDVYTQQAVEMLTALKKLGETLKPGEVEFLAKNTSAALSEFERISESMGTGEKLLAVAGSQVEKAQR</sequence>
<dbReference type="InterPro" id="IPR052055">
    <property type="entry name" value="Hepadnavirus_pol/RT"/>
</dbReference>
<dbReference type="SUPFAM" id="SSF56672">
    <property type="entry name" value="DNA/RNA polymerases"/>
    <property type="match status" value="1"/>
</dbReference>
<feature type="compositionally biased region" description="Basic residues" evidence="5">
    <location>
        <begin position="62"/>
        <end position="74"/>
    </location>
</feature>
<dbReference type="GO" id="GO:0006310">
    <property type="term" value="P:DNA recombination"/>
    <property type="evidence" value="ECO:0007669"/>
    <property type="project" value="UniProtKB-KW"/>
</dbReference>
<evidence type="ECO:0000313" key="6">
    <source>
        <dbReference type="EMBL" id="CAB3996641.1"/>
    </source>
</evidence>
<comment type="caution">
    <text evidence="6">The sequence shown here is derived from an EMBL/GenBank/DDBJ whole genome shotgun (WGS) entry which is preliminary data.</text>
</comment>
<evidence type="ECO:0000313" key="7">
    <source>
        <dbReference type="Proteomes" id="UP001152795"/>
    </source>
</evidence>
<evidence type="ECO:0000256" key="4">
    <source>
        <dbReference type="SAM" id="Coils"/>
    </source>
</evidence>
<accession>A0A7D9HYN8</accession>
<dbReference type="PROSITE" id="PS51898">
    <property type="entry name" value="TYR_RECOMBINASE"/>
    <property type="match status" value="1"/>
</dbReference>
<name>A0A7D9HYN8_PARCT</name>
<protein>
    <submittedName>
        <fullName evidence="6">Integrase recombinase xerD-like</fullName>
    </submittedName>
</protein>
<organism evidence="6 7">
    <name type="scientific">Paramuricea clavata</name>
    <name type="common">Red gorgonian</name>
    <name type="synonym">Violescent sea-whip</name>
    <dbReference type="NCBI Taxonomy" id="317549"/>
    <lineage>
        <taxon>Eukaryota</taxon>
        <taxon>Metazoa</taxon>
        <taxon>Cnidaria</taxon>
        <taxon>Anthozoa</taxon>
        <taxon>Octocorallia</taxon>
        <taxon>Malacalcyonacea</taxon>
        <taxon>Plexauridae</taxon>
        <taxon>Paramuricea</taxon>
    </lineage>
</organism>
<dbReference type="Pfam" id="PF00589">
    <property type="entry name" value="Phage_integrase"/>
    <property type="match status" value="1"/>
</dbReference>
<dbReference type="CDD" id="cd03714">
    <property type="entry name" value="RT_DIRS1"/>
    <property type="match status" value="1"/>
</dbReference>
<evidence type="ECO:0000256" key="5">
    <source>
        <dbReference type="SAM" id="MobiDB-lite"/>
    </source>
</evidence>
<feature type="compositionally biased region" description="Basic residues" evidence="5">
    <location>
        <begin position="1"/>
        <end position="15"/>
    </location>
</feature>